<sequence>MHRLKRWINEAVSSYEEQLKENPIETIAISLSWVFVIIIGLMAVLAYIKFIIDGGYSLSVARIKENGAFASANFTTGTIHIISNNVVWIILGIIIGVQTIVSIILLFAEKEIWKCILFVIDLIAIVFCFVKMVTGQNNSMSEEMRLIYSVVTLIAIIVFFKLLIDSDGSYVFLAEGLGLAAYLIILALILLLENILAIGALAGAIIIIGILVIVGISGSSSKESAGSTSSGGGGSTSHTSVSGNGGVKSRKSDKNTANTPAYQKDSNPNHHYIADYNEILGNKLYKVHGEMGDYVELHNGMTERKICSLAEAESGKHKFYREKTGKEIRVQEIPWK</sequence>
<evidence type="ECO:0000256" key="1">
    <source>
        <dbReference type="SAM" id="MobiDB-lite"/>
    </source>
</evidence>
<feature type="transmembrane region" description="Helical" evidence="2">
    <location>
        <begin position="146"/>
        <end position="164"/>
    </location>
</feature>
<reference evidence="3 4" key="1">
    <citation type="submission" date="2024-03" db="EMBL/GenBank/DDBJ databases">
        <title>Human intestinal bacterial collection.</title>
        <authorList>
            <person name="Pauvert C."/>
            <person name="Hitch T.C.A."/>
            <person name="Clavel T."/>
        </authorList>
    </citation>
    <scope>NUCLEOTIDE SEQUENCE [LARGE SCALE GENOMIC DNA]</scope>
    <source>
        <strain evidence="3 4">CLA-JM-H10</strain>
    </source>
</reference>
<keyword evidence="4" id="KW-1185">Reference proteome</keyword>
<evidence type="ECO:0000313" key="3">
    <source>
        <dbReference type="EMBL" id="MEQ2534266.1"/>
    </source>
</evidence>
<evidence type="ECO:0000313" key="4">
    <source>
        <dbReference type="Proteomes" id="UP001480973"/>
    </source>
</evidence>
<feature type="transmembrane region" description="Helical" evidence="2">
    <location>
        <begin position="195"/>
        <end position="216"/>
    </location>
</feature>
<feature type="transmembrane region" description="Helical" evidence="2">
    <location>
        <begin position="86"/>
        <end position="108"/>
    </location>
</feature>
<feature type="transmembrane region" description="Helical" evidence="2">
    <location>
        <begin position="115"/>
        <end position="134"/>
    </location>
</feature>
<protein>
    <submittedName>
        <fullName evidence="3">Uncharacterized protein</fullName>
    </submittedName>
</protein>
<keyword evidence="2" id="KW-1133">Transmembrane helix</keyword>
<keyword evidence="2" id="KW-0472">Membrane</keyword>
<keyword evidence="2" id="KW-0812">Transmembrane</keyword>
<feature type="transmembrane region" description="Helical" evidence="2">
    <location>
        <begin position="171"/>
        <end position="189"/>
    </location>
</feature>
<comment type="caution">
    <text evidence="3">The sequence shown here is derived from an EMBL/GenBank/DDBJ whole genome shotgun (WGS) entry which is preliminary data.</text>
</comment>
<feature type="compositionally biased region" description="Polar residues" evidence="1">
    <location>
        <begin position="255"/>
        <end position="266"/>
    </location>
</feature>
<evidence type="ECO:0000256" key="2">
    <source>
        <dbReference type="SAM" id="Phobius"/>
    </source>
</evidence>
<gene>
    <name evidence="3" type="ORF">WMO38_03970</name>
</gene>
<dbReference type="Proteomes" id="UP001480973">
    <property type="component" value="Unassembled WGS sequence"/>
</dbReference>
<organism evidence="3 4">
    <name type="scientific">Lachnospira intestinalis</name>
    <dbReference type="NCBI Taxonomy" id="3133158"/>
    <lineage>
        <taxon>Bacteria</taxon>
        <taxon>Bacillati</taxon>
        <taxon>Bacillota</taxon>
        <taxon>Clostridia</taxon>
        <taxon>Lachnospirales</taxon>
        <taxon>Lachnospiraceae</taxon>
        <taxon>Lachnospira</taxon>
    </lineage>
</organism>
<accession>A0ABV1GMB9</accession>
<proteinExistence type="predicted"/>
<feature type="transmembrane region" description="Helical" evidence="2">
    <location>
        <begin position="27"/>
        <end position="48"/>
    </location>
</feature>
<name>A0ABV1GMB9_9FIRM</name>
<dbReference type="EMBL" id="JBBMES010000003">
    <property type="protein sequence ID" value="MEQ2534266.1"/>
    <property type="molecule type" value="Genomic_DNA"/>
</dbReference>
<feature type="region of interest" description="Disordered" evidence="1">
    <location>
        <begin position="225"/>
        <end position="269"/>
    </location>
</feature>